<comment type="caution">
    <text evidence="1">The sequence shown here is derived from an EMBL/GenBank/DDBJ whole genome shotgun (WGS) entry which is preliminary data.</text>
</comment>
<gene>
    <name evidence="1" type="ORF">S03H2_29377</name>
</gene>
<protein>
    <submittedName>
        <fullName evidence="1">Uncharacterized protein</fullName>
    </submittedName>
</protein>
<organism evidence="1">
    <name type="scientific">marine sediment metagenome</name>
    <dbReference type="NCBI Taxonomy" id="412755"/>
    <lineage>
        <taxon>unclassified sequences</taxon>
        <taxon>metagenomes</taxon>
        <taxon>ecological metagenomes</taxon>
    </lineage>
</organism>
<dbReference type="AlphaFoldDB" id="X1I6I5"/>
<reference evidence="1" key="1">
    <citation type="journal article" date="2014" name="Front. Microbiol.">
        <title>High frequency of phylogenetically diverse reductive dehalogenase-homologous genes in deep subseafloor sedimentary metagenomes.</title>
        <authorList>
            <person name="Kawai M."/>
            <person name="Futagami T."/>
            <person name="Toyoda A."/>
            <person name="Takaki Y."/>
            <person name="Nishi S."/>
            <person name="Hori S."/>
            <person name="Arai W."/>
            <person name="Tsubouchi T."/>
            <person name="Morono Y."/>
            <person name="Uchiyama I."/>
            <person name="Ito T."/>
            <person name="Fujiyama A."/>
            <person name="Inagaki F."/>
            <person name="Takami H."/>
        </authorList>
    </citation>
    <scope>NUCLEOTIDE SEQUENCE</scope>
    <source>
        <strain evidence="1">Expedition CK06-06</strain>
    </source>
</reference>
<dbReference type="EMBL" id="BARU01017727">
    <property type="protein sequence ID" value="GAH61719.1"/>
    <property type="molecule type" value="Genomic_DNA"/>
</dbReference>
<name>X1I6I5_9ZZZZ</name>
<accession>X1I6I5</accession>
<proteinExistence type="predicted"/>
<evidence type="ECO:0000313" key="1">
    <source>
        <dbReference type="EMBL" id="GAH61719.1"/>
    </source>
</evidence>
<feature type="non-terminal residue" evidence="1">
    <location>
        <position position="117"/>
    </location>
</feature>
<sequence>MAEGDINVVIDTLEFESTDITELDMIHVSGDIYAIVYQGPDDDGWIKTVSIDVDGDIGASVIDSLEFDGVRCFVPRIIHIYGSVFAIAYSGPDYDGFVITLSISAAGDIGAAIIDSL</sequence>